<accession>A0A6A4Q9L7</accession>
<protein>
    <submittedName>
        <fullName evidence="1">Uncharacterized protein</fullName>
    </submittedName>
</protein>
<reference evidence="2" key="1">
    <citation type="journal article" date="2020" name="Nat. Commun.">
        <title>Genome sequence of the cluster root forming white lupin.</title>
        <authorList>
            <person name="Hufnagel B."/>
            <person name="Marques A."/>
            <person name="Soriano A."/>
            <person name="Marques L."/>
            <person name="Divol F."/>
            <person name="Doumas P."/>
            <person name="Sallet E."/>
            <person name="Mancinotti D."/>
            <person name="Carrere S."/>
            <person name="Marande W."/>
            <person name="Arribat S."/>
            <person name="Keller J."/>
            <person name="Huneau C."/>
            <person name="Blein T."/>
            <person name="Aime D."/>
            <person name="Laguerre M."/>
            <person name="Taylor J."/>
            <person name="Schubert V."/>
            <person name="Nelson M."/>
            <person name="Geu-Flores F."/>
            <person name="Crespi M."/>
            <person name="Gallardo-Guerrero K."/>
            <person name="Delaux P.-M."/>
            <person name="Salse J."/>
            <person name="Berges H."/>
            <person name="Guyot R."/>
            <person name="Gouzy J."/>
            <person name="Peret B."/>
        </authorList>
    </citation>
    <scope>NUCLEOTIDE SEQUENCE [LARGE SCALE GENOMIC DNA]</scope>
    <source>
        <strain evidence="2">cv. Amiga</strain>
    </source>
</reference>
<name>A0A6A4Q9L7_LUPAL</name>
<sequence>MKVAMHEPLEQFQQGNLLSLTPYLIIIYISSCWIIHQDVYHQPNLVVCRNVHQMLQIYPKFIGALLHCISVIYSHVNVEYFIVVFTIWYGTASNNILQLEALHVTSCTIVQ</sequence>
<dbReference type="EMBL" id="WOCE01000007">
    <property type="protein sequence ID" value="KAE9610269.1"/>
    <property type="molecule type" value="Genomic_DNA"/>
</dbReference>
<dbReference type="AlphaFoldDB" id="A0A6A4Q9L7"/>
<evidence type="ECO:0000313" key="1">
    <source>
        <dbReference type="EMBL" id="KAE9610269.1"/>
    </source>
</evidence>
<comment type="caution">
    <text evidence="1">The sequence shown here is derived from an EMBL/GenBank/DDBJ whole genome shotgun (WGS) entry which is preliminary data.</text>
</comment>
<organism evidence="1 2">
    <name type="scientific">Lupinus albus</name>
    <name type="common">White lupine</name>
    <name type="synonym">Lupinus termis</name>
    <dbReference type="NCBI Taxonomy" id="3870"/>
    <lineage>
        <taxon>Eukaryota</taxon>
        <taxon>Viridiplantae</taxon>
        <taxon>Streptophyta</taxon>
        <taxon>Embryophyta</taxon>
        <taxon>Tracheophyta</taxon>
        <taxon>Spermatophyta</taxon>
        <taxon>Magnoliopsida</taxon>
        <taxon>eudicotyledons</taxon>
        <taxon>Gunneridae</taxon>
        <taxon>Pentapetalae</taxon>
        <taxon>rosids</taxon>
        <taxon>fabids</taxon>
        <taxon>Fabales</taxon>
        <taxon>Fabaceae</taxon>
        <taxon>Papilionoideae</taxon>
        <taxon>50 kb inversion clade</taxon>
        <taxon>genistoids sensu lato</taxon>
        <taxon>core genistoids</taxon>
        <taxon>Genisteae</taxon>
        <taxon>Lupinus</taxon>
    </lineage>
</organism>
<gene>
    <name evidence="1" type="ORF">Lalb_Chr07g0184851</name>
</gene>
<evidence type="ECO:0000313" key="2">
    <source>
        <dbReference type="Proteomes" id="UP000447434"/>
    </source>
</evidence>
<dbReference type="Proteomes" id="UP000447434">
    <property type="component" value="Chromosome 7"/>
</dbReference>
<keyword evidence="2" id="KW-1185">Reference proteome</keyword>
<proteinExistence type="predicted"/>